<evidence type="ECO:0000256" key="2">
    <source>
        <dbReference type="ARBA" id="ARBA00023134"/>
    </source>
</evidence>
<dbReference type="PANTHER" id="PTHR45782:SF4">
    <property type="entry name" value="MITOCHONDRIAL RIBOSOME-ASSOCIATED GTPASE 1"/>
    <property type="match status" value="1"/>
</dbReference>
<dbReference type="GO" id="GO:0003924">
    <property type="term" value="F:GTPase activity"/>
    <property type="evidence" value="ECO:0007669"/>
    <property type="project" value="TreeGrafter"/>
</dbReference>
<dbReference type="PANTHER" id="PTHR45782">
    <property type="entry name" value="MITOCHONDRIAL RIBOSOME-ASSOCIATED GTPASE 1"/>
    <property type="match status" value="1"/>
</dbReference>
<dbReference type="GO" id="GO:0032543">
    <property type="term" value="P:mitochondrial translation"/>
    <property type="evidence" value="ECO:0007669"/>
    <property type="project" value="TreeGrafter"/>
</dbReference>
<dbReference type="EMBL" id="KQ965746">
    <property type="protein sequence ID" value="KXS17580.1"/>
    <property type="molecule type" value="Genomic_DNA"/>
</dbReference>
<dbReference type="GO" id="GO:0005525">
    <property type="term" value="F:GTP binding"/>
    <property type="evidence" value="ECO:0007669"/>
    <property type="project" value="UniProtKB-KW"/>
</dbReference>
<dbReference type="InterPro" id="IPR006073">
    <property type="entry name" value="GTP-bd"/>
</dbReference>
<proteinExistence type="predicted"/>
<dbReference type="Gene3D" id="1.10.1580.10">
    <property type="match status" value="1"/>
</dbReference>
<dbReference type="InterPro" id="IPR027417">
    <property type="entry name" value="P-loop_NTPase"/>
</dbReference>
<dbReference type="Pfam" id="PF01926">
    <property type="entry name" value="MMR_HSR1"/>
    <property type="match status" value="1"/>
</dbReference>
<dbReference type="GO" id="GO:0005739">
    <property type="term" value="C:mitochondrion"/>
    <property type="evidence" value="ECO:0007669"/>
    <property type="project" value="TreeGrafter"/>
</dbReference>
<feature type="domain" description="CP-type G" evidence="3">
    <location>
        <begin position="70"/>
        <end position="260"/>
    </location>
</feature>
<reference evidence="4 5" key="1">
    <citation type="journal article" date="2015" name="Genome Biol. Evol.">
        <title>Phylogenomic analyses indicate that early fungi evolved digesting cell walls of algal ancestors of land plants.</title>
        <authorList>
            <person name="Chang Y."/>
            <person name="Wang S."/>
            <person name="Sekimoto S."/>
            <person name="Aerts A.L."/>
            <person name="Choi C."/>
            <person name="Clum A."/>
            <person name="LaButti K.M."/>
            <person name="Lindquist E.A."/>
            <person name="Yee Ngan C."/>
            <person name="Ohm R.A."/>
            <person name="Salamov A.A."/>
            <person name="Grigoriev I.V."/>
            <person name="Spatafora J.W."/>
            <person name="Berbee M.L."/>
        </authorList>
    </citation>
    <scope>NUCLEOTIDE SEQUENCE [LARGE SCALE GENOMIC DNA]</scope>
    <source>
        <strain evidence="4 5">JEL478</strain>
    </source>
</reference>
<dbReference type="STRING" id="1344416.A0A139ALE8"/>
<keyword evidence="4" id="KW-0378">Hydrolase</keyword>
<evidence type="ECO:0000313" key="5">
    <source>
        <dbReference type="Proteomes" id="UP000070544"/>
    </source>
</evidence>
<evidence type="ECO:0000313" key="4">
    <source>
        <dbReference type="EMBL" id="KXS17580.1"/>
    </source>
</evidence>
<sequence length="414" mass="47420">MYKSVFPKAVEQLRSTLLVDAPSSVRWLSRNNATRSFSEIVAASDDPSAKEKFHFNERLFYWYPGHMVKSIRLMRSKLKSIDLVVEVRDARIPFSSVNPRFEFLVTPRNIDRLIVYNKSDLADAHTPEIVCNAFLRHRGQKVLFTSLKDKKAVRQILQHAGGEHWFILSMDCQEGSSFFLESEIARRPQNRDKAINALIVGMPNVGKSSLINSLREIGVKRGKAAKVGPEAGVTRQIQERIRIFEDPPIFLVDTPGIMDPYITNPHQAMKIALTGGTKDRLVVEEHVADYLLFFLNQRKASESNHLMRSLSELRRYLSFLNLPPNVAPPRNAEELLPLLALRIGAFRQGGLPDISRALNFWIRGFREGKWGRFTLDDMGESETEAFFGQKHDRHKEAEQRALARVKERQGTRNW</sequence>
<dbReference type="InterPro" id="IPR023179">
    <property type="entry name" value="GTP-bd_ortho_bundle_sf"/>
</dbReference>
<dbReference type="OrthoDB" id="269151at2759"/>
<dbReference type="Gene3D" id="3.40.50.300">
    <property type="entry name" value="P-loop containing nucleotide triphosphate hydrolases"/>
    <property type="match status" value="1"/>
</dbReference>
<dbReference type="Proteomes" id="UP000070544">
    <property type="component" value="Unassembled WGS sequence"/>
</dbReference>
<dbReference type="SUPFAM" id="SSF52540">
    <property type="entry name" value="P-loop containing nucleoside triphosphate hydrolases"/>
    <property type="match status" value="1"/>
</dbReference>
<evidence type="ECO:0000259" key="3">
    <source>
        <dbReference type="PROSITE" id="PS51721"/>
    </source>
</evidence>
<evidence type="ECO:0000256" key="1">
    <source>
        <dbReference type="ARBA" id="ARBA00022741"/>
    </source>
</evidence>
<dbReference type="CDD" id="cd01856">
    <property type="entry name" value="YlqF"/>
    <property type="match status" value="1"/>
</dbReference>
<dbReference type="AlphaFoldDB" id="A0A139ALE8"/>
<organism evidence="4 5">
    <name type="scientific">Gonapodya prolifera (strain JEL478)</name>
    <name type="common">Monoblepharis prolifera</name>
    <dbReference type="NCBI Taxonomy" id="1344416"/>
    <lineage>
        <taxon>Eukaryota</taxon>
        <taxon>Fungi</taxon>
        <taxon>Fungi incertae sedis</taxon>
        <taxon>Chytridiomycota</taxon>
        <taxon>Chytridiomycota incertae sedis</taxon>
        <taxon>Monoblepharidomycetes</taxon>
        <taxon>Monoblepharidales</taxon>
        <taxon>Gonapodyaceae</taxon>
        <taxon>Gonapodya</taxon>
    </lineage>
</organism>
<keyword evidence="1" id="KW-0547">Nucleotide-binding</keyword>
<accession>A0A139ALE8</accession>
<gene>
    <name evidence="4" type="ORF">M427DRAFT_96906</name>
</gene>
<name>A0A139ALE8_GONPJ</name>
<dbReference type="OMA" id="GVLWPKF"/>
<dbReference type="PROSITE" id="PS51721">
    <property type="entry name" value="G_CP"/>
    <property type="match status" value="1"/>
</dbReference>
<dbReference type="InterPro" id="IPR030378">
    <property type="entry name" value="G_CP_dom"/>
</dbReference>
<keyword evidence="5" id="KW-1185">Reference proteome</keyword>
<keyword evidence="2" id="KW-0342">GTP-binding</keyword>
<protein>
    <submittedName>
        <fullName evidence="4">p-loop containing nucleoside triphosphate hydrolase protein</fullName>
    </submittedName>
</protein>